<dbReference type="Proteomes" id="UP001301152">
    <property type="component" value="Unassembled WGS sequence"/>
</dbReference>
<name>A0ABT3QDE4_9PROT</name>
<proteinExistence type="predicted"/>
<reference evidence="1 2" key="1">
    <citation type="submission" date="2022-11" db="EMBL/GenBank/DDBJ databases">
        <title>Genome sequencing of Acetobacter type strain.</title>
        <authorList>
            <person name="Heo J."/>
            <person name="Lee D."/>
            <person name="Han B.-H."/>
            <person name="Hong S.-B."/>
            <person name="Kwon S.-W."/>
        </authorList>
    </citation>
    <scope>NUCLEOTIDE SEQUENCE [LARGE SCALE GENOMIC DNA]</scope>
    <source>
        <strain evidence="1 2">KACC 21253</strain>
    </source>
</reference>
<evidence type="ECO:0000313" key="2">
    <source>
        <dbReference type="Proteomes" id="UP001301152"/>
    </source>
</evidence>
<dbReference type="RefSeq" id="WP_173559036.1">
    <property type="nucleotide sequence ID" value="NZ_JAPIUZ010000001.1"/>
</dbReference>
<accession>A0ABT3QDE4</accession>
<dbReference type="EMBL" id="JAPIUZ010000001">
    <property type="protein sequence ID" value="MCX2563285.1"/>
    <property type="molecule type" value="Genomic_DNA"/>
</dbReference>
<protein>
    <submittedName>
        <fullName evidence="1">Uncharacterized protein</fullName>
    </submittedName>
</protein>
<sequence>MSRKQAIECVERMQRLIKCTQLLLEGELQDFQRNTDNLLDSFCSMADFSTLNLRSVQRNFNELYNLRQEVRDLFRKNPELRREVRDYVGGVSCV</sequence>
<comment type="caution">
    <text evidence="1">The sequence shown here is derived from an EMBL/GenBank/DDBJ whole genome shotgun (WGS) entry which is preliminary data.</text>
</comment>
<organism evidence="1 2">
    <name type="scientific">Acetobacter thailandicus</name>
    <dbReference type="NCBI Taxonomy" id="1502842"/>
    <lineage>
        <taxon>Bacteria</taxon>
        <taxon>Pseudomonadati</taxon>
        <taxon>Pseudomonadota</taxon>
        <taxon>Alphaproteobacteria</taxon>
        <taxon>Acetobacterales</taxon>
        <taxon>Acetobacteraceae</taxon>
        <taxon>Acetobacter</taxon>
    </lineage>
</organism>
<evidence type="ECO:0000313" key="1">
    <source>
        <dbReference type="EMBL" id="MCX2563285.1"/>
    </source>
</evidence>
<keyword evidence="2" id="KW-1185">Reference proteome</keyword>
<gene>
    <name evidence="1" type="ORF">OQ497_04820</name>
</gene>